<dbReference type="PANTHER" id="PTHR43292">
    <property type="entry name" value="ACYL-COA DEHYDROGENASE"/>
    <property type="match status" value="1"/>
</dbReference>
<evidence type="ECO:0000256" key="5">
    <source>
        <dbReference type="ARBA" id="ARBA00023002"/>
    </source>
</evidence>
<dbReference type="PANTHER" id="PTHR43292:SF4">
    <property type="entry name" value="ACYL-COA DEHYDROGENASE FADE34"/>
    <property type="match status" value="1"/>
</dbReference>
<dbReference type="InterPro" id="IPR006091">
    <property type="entry name" value="Acyl-CoA_Oxase/DH_mid-dom"/>
</dbReference>
<keyword evidence="5" id="KW-0560">Oxidoreductase</keyword>
<evidence type="ECO:0000256" key="1">
    <source>
        <dbReference type="ARBA" id="ARBA00001974"/>
    </source>
</evidence>
<keyword evidence="3" id="KW-0285">Flavoprotein</keyword>
<dbReference type="Gene3D" id="1.20.140.10">
    <property type="entry name" value="Butyryl-CoA Dehydrogenase, subunit A, domain 3"/>
    <property type="match status" value="1"/>
</dbReference>
<proteinExistence type="inferred from homology"/>
<dbReference type="GO" id="GO:0005886">
    <property type="term" value="C:plasma membrane"/>
    <property type="evidence" value="ECO:0007669"/>
    <property type="project" value="TreeGrafter"/>
</dbReference>
<dbReference type="InterPro" id="IPR013786">
    <property type="entry name" value="AcylCoA_DH/ox_N"/>
</dbReference>
<dbReference type="InterPro" id="IPR036250">
    <property type="entry name" value="AcylCo_DH-like_C"/>
</dbReference>
<dbReference type="Gene3D" id="2.40.110.10">
    <property type="entry name" value="Butyryl-CoA Dehydrogenase, subunit A, domain 2"/>
    <property type="match status" value="1"/>
</dbReference>
<accession>A0A6J7EQK4</accession>
<feature type="domain" description="Acyl-CoA dehydrogenase/oxidase N-terminal" evidence="8">
    <location>
        <begin position="35"/>
        <end position="116"/>
    </location>
</feature>
<dbReference type="GO" id="GO:0016627">
    <property type="term" value="F:oxidoreductase activity, acting on the CH-CH group of donors"/>
    <property type="evidence" value="ECO:0007669"/>
    <property type="project" value="InterPro"/>
</dbReference>
<feature type="domain" description="Acyl-CoA oxidase/dehydrogenase middle" evidence="7">
    <location>
        <begin position="120"/>
        <end position="214"/>
    </location>
</feature>
<gene>
    <name evidence="9" type="ORF">UFOPK2806_02509</name>
    <name evidence="10" type="ORF">UFOPK3417_01912</name>
</gene>
<dbReference type="InterPro" id="IPR009075">
    <property type="entry name" value="AcylCo_DH/oxidase_C"/>
</dbReference>
<dbReference type="Pfam" id="PF02770">
    <property type="entry name" value="Acyl-CoA_dh_M"/>
    <property type="match status" value="1"/>
</dbReference>
<sequence>MTATDITASGSADEQRVNALIDELLRECPPASVKPHEFLGAQFDKGLAWVHFPQGLGGLNLSPKLQKTINERVFAAGAPNPVIRNPIGHGMTGPTVAVWGSEAQKQRYLRPLFTGEEVWCQLFSEPGAGSDVAGLSSKAVRDGDEWIVNGQKVWTTLAHISRWGLLIARTDSEAVKHSGITAFVVDMQAPGVEVRPLRQMTGEAEFNEVYFTDVRIPDAERLGTPGEGWRVSLTTLMNERVSIGGAIPQKGSGPIREAVRVWTSLSASERTAERCDQLMRLWSEAEILRLTNIRANDSRKMGTPGPEGSIAKLHMADLNKKIYEFAIGLSGAEGMLYGTYEMIRPEIAMGHESLSKAFLRSRANSIEGGTSEIMKNILGERVLGLPGDVRVDRDRPWSTVPRN</sequence>
<dbReference type="AlphaFoldDB" id="A0A6J7EQK4"/>
<dbReference type="SUPFAM" id="SSF47203">
    <property type="entry name" value="Acyl-CoA dehydrogenase C-terminal domain-like"/>
    <property type="match status" value="1"/>
</dbReference>
<comment type="similarity">
    <text evidence="2">Belongs to the acyl-CoA dehydrogenase family.</text>
</comment>
<name>A0A6J7EQK4_9ZZZZ</name>
<dbReference type="InterPro" id="IPR052161">
    <property type="entry name" value="Mycobact_Acyl-CoA_DH"/>
</dbReference>
<evidence type="ECO:0000256" key="4">
    <source>
        <dbReference type="ARBA" id="ARBA00022827"/>
    </source>
</evidence>
<dbReference type="InterPro" id="IPR046373">
    <property type="entry name" value="Acyl-CoA_Oxase/DH_mid-dom_sf"/>
</dbReference>
<evidence type="ECO:0000313" key="9">
    <source>
        <dbReference type="EMBL" id="CAB4772489.1"/>
    </source>
</evidence>
<feature type="domain" description="Acyl-CoA dehydrogenase/oxidase C-terminal" evidence="6">
    <location>
        <begin position="226"/>
        <end position="383"/>
    </location>
</feature>
<dbReference type="EMBL" id="CAEZYY010000061">
    <property type="protein sequence ID" value="CAB4772489.1"/>
    <property type="molecule type" value="Genomic_DNA"/>
</dbReference>
<evidence type="ECO:0000259" key="6">
    <source>
        <dbReference type="Pfam" id="PF00441"/>
    </source>
</evidence>
<dbReference type="Gene3D" id="1.10.540.10">
    <property type="entry name" value="Acyl-CoA dehydrogenase/oxidase, N-terminal domain"/>
    <property type="match status" value="1"/>
</dbReference>
<comment type="cofactor">
    <cofactor evidence="1">
        <name>FAD</name>
        <dbReference type="ChEBI" id="CHEBI:57692"/>
    </cofactor>
</comment>
<dbReference type="InterPro" id="IPR037069">
    <property type="entry name" value="AcylCoA_DH/ox_N_sf"/>
</dbReference>
<evidence type="ECO:0000313" key="10">
    <source>
        <dbReference type="EMBL" id="CAB4885777.1"/>
    </source>
</evidence>
<dbReference type="GO" id="GO:0050660">
    <property type="term" value="F:flavin adenine dinucleotide binding"/>
    <property type="evidence" value="ECO:0007669"/>
    <property type="project" value="InterPro"/>
</dbReference>
<dbReference type="InterPro" id="IPR009100">
    <property type="entry name" value="AcylCoA_DH/oxidase_NM_dom_sf"/>
</dbReference>
<reference evidence="10" key="1">
    <citation type="submission" date="2020-05" db="EMBL/GenBank/DDBJ databases">
        <authorList>
            <person name="Chiriac C."/>
            <person name="Salcher M."/>
            <person name="Ghai R."/>
            <person name="Kavagutti S V."/>
        </authorList>
    </citation>
    <scope>NUCLEOTIDE SEQUENCE</scope>
</reference>
<protein>
    <submittedName>
        <fullName evidence="10">Unannotated protein</fullName>
    </submittedName>
</protein>
<dbReference type="Pfam" id="PF02771">
    <property type="entry name" value="Acyl-CoA_dh_N"/>
    <property type="match status" value="1"/>
</dbReference>
<evidence type="ECO:0000256" key="3">
    <source>
        <dbReference type="ARBA" id="ARBA00022630"/>
    </source>
</evidence>
<dbReference type="Pfam" id="PF00441">
    <property type="entry name" value="Acyl-CoA_dh_1"/>
    <property type="match status" value="1"/>
</dbReference>
<dbReference type="EMBL" id="CAFBLR010000258">
    <property type="protein sequence ID" value="CAB4885777.1"/>
    <property type="molecule type" value="Genomic_DNA"/>
</dbReference>
<keyword evidence="4" id="KW-0274">FAD</keyword>
<dbReference type="FunFam" id="2.40.110.10:FF:000011">
    <property type="entry name" value="Acyl-CoA dehydrogenase FadE34"/>
    <property type="match status" value="1"/>
</dbReference>
<evidence type="ECO:0000259" key="7">
    <source>
        <dbReference type="Pfam" id="PF02770"/>
    </source>
</evidence>
<dbReference type="SUPFAM" id="SSF56645">
    <property type="entry name" value="Acyl-CoA dehydrogenase NM domain-like"/>
    <property type="match status" value="1"/>
</dbReference>
<evidence type="ECO:0000259" key="8">
    <source>
        <dbReference type="Pfam" id="PF02771"/>
    </source>
</evidence>
<organism evidence="10">
    <name type="scientific">freshwater metagenome</name>
    <dbReference type="NCBI Taxonomy" id="449393"/>
    <lineage>
        <taxon>unclassified sequences</taxon>
        <taxon>metagenomes</taxon>
        <taxon>ecological metagenomes</taxon>
    </lineage>
</organism>
<evidence type="ECO:0000256" key="2">
    <source>
        <dbReference type="ARBA" id="ARBA00009347"/>
    </source>
</evidence>